<reference evidence="1 2" key="1">
    <citation type="journal article" date="2014" name="Environ. Microbiol.">
        <title>Insights into organohalide respiration and the versatile catabolism of Sulfurospirillum multivorans gained from comparative genomics and physiological studies.</title>
        <authorList>
            <person name="Goris T."/>
            <person name="Schubert T."/>
            <person name="Gadkari J."/>
            <person name="Wubet T."/>
            <person name="Tarkka M."/>
            <person name="Buscot F."/>
            <person name="Adrian L."/>
            <person name="Diekert G."/>
        </authorList>
    </citation>
    <scope>NUCLEOTIDE SEQUENCE [LARGE SCALE GENOMIC DNA]</scope>
    <source>
        <strain evidence="2">DM 12446 / JCM 15788 / NBRC 109480</strain>
    </source>
</reference>
<dbReference type="RefSeq" id="WP_038533238.1">
    <property type="nucleotide sequence ID" value="NZ_CP007201.1"/>
</dbReference>
<proteinExistence type="predicted"/>
<sequence>MVCTHGHRYDPKFDGLNDAQSGEKRHKCCGCAYDIGFNAGQNGLPNVIDLSVLPDSQAGTVRHKNAQEAFELGYTDGQNSINN</sequence>
<dbReference type="AlphaFoldDB" id="A0AA86DZQ0"/>
<name>A0AA86DZQ0_SULMK</name>
<dbReference type="EMBL" id="CP007201">
    <property type="protein sequence ID" value="AHJ13045.1"/>
    <property type="molecule type" value="Genomic_DNA"/>
</dbReference>
<organism evidence="1 2">
    <name type="scientific">Sulfurospirillum multivorans (strain DM 12446 / JCM 15788 / NBRC 109480)</name>
    <dbReference type="NCBI Taxonomy" id="1150621"/>
    <lineage>
        <taxon>Bacteria</taxon>
        <taxon>Pseudomonadati</taxon>
        <taxon>Campylobacterota</taxon>
        <taxon>Epsilonproteobacteria</taxon>
        <taxon>Campylobacterales</taxon>
        <taxon>Sulfurospirillaceae</taxon>
        <taxon>Sulfurospirillum</taxon>
    </lineage>
</organism>
<dbReference type="Proteomes" id="UP000019322">
    <property type="component" value="Chromosome"/>
</dbReference>
<accession>A0AA86DZQ0</accession>
<evidence type="ECO:0000313" key="1">
    <source>
        <dbReference type="EMBL" id="AHJ13045.1"/>
    </source>
</evidence>
<dbReference type="KEGG" id="smul:SMUL_1790"/>
<gene>
    <name evidence="1" type="ORF">SMUL_1790</name>
</gene>
<evidence type="ECO:0000313" key="2">
    <source>
        <dbReference type="Proteomes" id="UP000019322"/>
    </source>
</evidence>
<protein>
    <submittedName>
        <fullName evidence="1">Uncharacterized protein</fullName>
    </submittedName>
</protein>